<gene>
    <name evidence="2" type="ORF">Moror_17915</name>
</gene>
<reference evidence="2 3" key="1">
    <citation type="journal article" date="2014" name="BMC Genomics">
        <title>Genome and secretome analysis of the hemibiotrophic fungal pathogen, Moniliophthora roreri, which causes frosty pod rot disease of cacao: mechanisms of the biotrophic and necrotrophic phases.</title>
        <authorList>
            <person name="Meinhardt L.W."/>
            <person name="Costa G.G.L."/>
            <person name="Thomazella D.P.T."/>
            <person name="Teixeira P.J.P.L."/>
            <person name="Carazzolle M.F."/>
            <person name="Schuster S.C."/>
            <person name="Carlson J.E."/>
            <person name="Guiltinan M.J."/>
            <person name="Mieczkowski P."/>
            <person name="Farmer A."/>
            <person name="Ramaraj T."/>
            <person name="Crozier J."/>
            <person name="Davis R.E."/>
            <person name="Shao J."/>
            <person name="Melnick R.L."/>
            <person name="Pereira G.A.G."/>
            <person name="Bailey B.A."/>
        </authorList>
    </citation>
    <scope>NUCLEOTIDE SEQUENCE [LARGE SCALE GENOMIC DNA]</scope>
    <source>
        <strain evidence="2 3">MCA 2997</strain>
    </source>
</reference>
<evidence type="ECO:0000256" key="1">
    <source>
        <dbReference type="ARBA" id="ARBA00010795"/>
    </source>
</evidence>
<comment type="caution">
    <text evidence="2">The sequence shown here is derived from an EMBL/GenBank/DDBJ whole genome shotgun (WGS) entry which is preliminary data.</text>
</comment>
<dbReference type="InterPro" id="IPR009413">
    <property type="entry name" value="Aegerolysin-typ"/>
</dbReference>
<dbReference type="EMBL" id="AWSO01000030">
    <property type="protein sequence ID" value="ESK97259.1"/>
    <property type="molecule type" value="Genomic_DNA"/>
</dbReference>
<dbReference type="Pfam" id="PF06355">
    <property type="entry name" value="Aegerolysin"/>
    <property type="match status" value="1"/>
</dbReference>
<sequence length="94" mass="10661">DKNKEFDADKIIGPDEKLQINSCGRLDSASGAEGSFDFVDDNDHDKMSRHCYWPCPWGSKTNTRTVSGSNTKWMVEHHGRLSYGRKKGESKIVR</sequence>
<dbReference type="Gene3D" id="2.60.270.50">
    <property type="match status" value="1"/>
</dbReference>
<accession>V2YZX8</accession>
<evidence type="ECO:0000313" key="2">
    <source>
        <dbReference type="EMBL" id="ESK97259.1"/>
    </source>
</evidence>
<dbReference type="Proteomes" id="UP000017559">
    <property type="component" value="Unassembled WGS sequence"/>
</dbReference>
<dbReference type="OrthoDB" id="2727348at2759"/>
<name>V2YZX8_MONRO</name>
<dbReference type="PIRSF" id="PIRSF007951">
    <property type="entry name" value="Hemolysin, aegerolysin type"/>
    <property type="match status" value="1"/>
</dbReference>
<comment type="similarity">
    <text evidence="1">Belongs to the aegerolysin family.</text>
</comment>
<dbReference type="GO" id="GO:0019836">
    <property type="term" value="P:symbiont-mediated hemolysis of host erythrocyte"/>
    <property type="evidence" value="ECO:0007669"/>
    <property type="project" value="InterPro"/>
</dbReference>
<organism evidence="2 3">
    <name type="scientific">Moniliophthora roreri (strain MCA 2997)</name>
    <name type="common">Cocoa frosty pod rot fungus</name>
    <name type="synonym">Crinipellis roreri</name>
    <dbReference type="NCBI Taxonomy" id="1381753"/>
    <lineage>
        <taxon>Eukaryota</taxon>
        <taxon>Fungi</taxon>
        <taxon>Dikarya</taxon>
        <taxon>Basidiomycota</taxon>
        <taxon>Agaricomycotina</taxon>
        <taxon>Agaricomycetes</taxon>
        <taxon>Agaricomycetidae</taxon>
        <taxon>Agaricales</taxon>
        <taxon>Marasmiineae</taxon>
        <taxon>Marasmiaceae</taxon>
        <taxon>Moniliophthora</taxon>
    </lineage>
</organism>
<dbReference type="AlphaFoldDB" id="V2YZX8"/>
<protein>
    <submittedName>
        <fullName evidence="2">Aegerolysin family protein</fullName>
    </submittedName>
</protein>
<dbReference type="KEGG" id="mrr:Moror_17915"/>
<proteinExistence type="inferred from homology"/>
<keyword evidence="3" id="KW-1185">Reference proteome</keyword>
<feature type="non-terminal residue" evidence="2">
    <location>
        <position position="1"/>
    </location>
</feature>
<dbReference type="HOGENOM" id="CLU_2391954_0_0_1"/>
<evidence type="ECO:0000313" key="3">
    <source>
        <dbReference type="Proteomes" id="UP000017559"/>
    </source>
</evidence>